<comment type="caution">
    <text evidence="2">The sequence shown here is derived from an EMBL/GenBank/DDBJ whole genome shotgun (WGS) entry which is preliminary data.</text>
</comment>
<dbReference type="AlphaFoldDB" id="A0A939FLE1"/>
<organism evidence="2 3">
    <name type="scientific">Streptomyces triculaminicus</name>
    <dbReference type="NCBI Taxonomy" id="2816232"/>
    <lineage>
        <taxon>Bacteria</taxon>
        <taxon>Bacillati</taxon>
        <taxon>Actinomycetota</taxon>
        <taxon>Actinomycetes</taxon>
        <taxon>Kitasatosporales</taxon>
        <taxon>Streptomycetaceae</taxon>
        <taxon>Streptomyces</taxon>
    </lineage>
</organism>
<reference evidence="2" key="1">
    <citation type="submission" date="2021-03" db="EMBL/GenBank/DDBJ databases">
        <title>Streptomyces strains.</title>
        <authorList>
            <person name="Lund M.B."/>
            <person name="Toerring T."/>
        </authorList>
    </citation>
    <scope>NUCLEOTIDE SEQUENCE</scope>
    <source>
        <strain evidence="2">JCM 4242</strain>
    </source>
</reference>
<evidence type="ECO:0000313" key="2">
    <source>
        <dbReference type="EMBL" id="MBO0654170.1"/>
    </source>
</evidence>
<dbReference type="Proteomes" id="UP000664781">
    <property type="component" value="Unassembled WGS sequence"/>
</dbReference>
<dbReference type="RefSeq" id="WP_207247511.1">
    <property type="nucleotide sequence ID" value="NZ_JAFMOF010000002.1"/>
</dbReference>
<sequence>MAMTPRTAQSLAADYDLPSAEVRSLHVERAGSRLTGCLELAVSRSYPVDDETSPDDSPESATLAIRLRDITEVRFDSRDARGVAFRPDAEGTSIGIGARGALRAATADVSPDDRCWHLSSAGRRADATTPPRESRPAPAGPPREGDLGDYAMAAATLLHHAMLEIRTVRYHQHAHQAPVRVLQRVFAGAGQAVLAAGGHRPHLRREAAFRRLIETWARRGGPALTEWIAEVLDVTCRQPDFVADLREQARAARAVGAPRRSAPTPWALPGPPESELRLAMYTAAHTRYGTHHDSSALVHLAVPPHPEDAAGTPWRLRSARSTGLARFQLRTEAFQGAGHARVTVDDDALRHVLLRDGALHITSGEDGDHDPS</sequence>
<protein>
    <submittedName>
        <fullName evidence="2">Uncharacterized protein</fullName>
    </submittedName>
</protein>
<feature type="region of interest" description="Disordered" evidence="1">
    <location>
        <begin position="113"/>
        <end position="146"/>
    </location>
</feature>
<proteinExistence type="predicted"/>
<keyword evidence="3" id="KW-1185">Reference proteome</keyword>
<name>A0A939FLE1_9ACTN</name>
<evidence type="ECO:0000313" key="3">
    <source>
        <dbReference type="Proteomes" id="UP000664781"/>
    </source>
</evidence>
<gene>
    <name evidence="2" type="ORF">J1792_15735</name>
</gene>
<evidence type="ECO:0000256" key="1">
    <source>
        <dbReference type="SAM" id="MobiDB-lite"/>
    </source>
</evidence>
<accession>A0A939FLE1</accession>
<dbReference type="EMBL" id="JAFMOF010000002">
    <property type="protein sequence ID" value="MBO0654170.1"/>
    <property type="molecule type" value="Genomic_DNA"/>
</dbReference>